<dbReference type="RefSeq" id="WP_211423396.1">
    <property type="nucleotide sequence ID" value="NZ_CP072643.1"/>
</dbReference>
<dbReference type="InterPro" id="IPR010095">
    <property type="entry name" value="Cas12f1-like_TNB"/>
</dbReference>
<evidence type="ECO:0000259" key="7">
    <source>
        <dbReference type="Pfam" id="PF07282"/>
    </source>
</evidence>
<evidence type="ECO:0000256" key="3">
    <source>
        <dbReference type="ARBA" id="ARBA00023125"/>
    </source>
</evidence>
<proteinExistence type="inferred from homology"/>
<protein>
    <submittedName>
        <fullName evidence="8">Transposase</fullName>
    </submittedName>
</protein>
<evidence type="ECO:0000256" key="5">
    <source>
        <dbReference type="SAM" id="MobiDB-lite"/>
    </source>
</evidence>
<dbReference type="Pfam" id="PF07282">
    <property type="entry name" value="Cas12f1-like_TNB"/>
    <property type="match status" value="1"/>
</dbReference>
<sequence>MRVMEAKLLNGTAKQYHALDEAIRTTQFVRNKCVRYWMDNKSVNKAVLYAHCKDLAKEFDFARKLNSAARQASAERAWASISRFHTNCRNKAVRKGYPQFKKNCRSVEYKLSGWKLSPDGMSITFTDGFNAGTFALYCNGEARHHILNCKINRVRVIRRADGYYAQFCLDVERKERGAYTGNVIGIDLGLKAFYTDQNGNPVECPKYLRKAEKRLKRHQRRLSRKFRKGAKPQSRNYHKQKKRLGKAHLKVQRQRKDWVIKLARCVVASHDVVVYEDLQVKNLVKNHHLAKSIHDAGWSQFTAWLDYYGKVWDKAVVSVPPQYTTQDCSNCGRMVVKTLATRTHSCPQCGFESDRDRNAALNILKKGLSILGMEWQNSTFGQKGTASKEGTLGERCTAALEGQPDEVSALAEPGTRIPCL</sequence>
<evidence type="ECO:0000313" key="8">
    <source>
        <dbReference type="EMBL" id="QUV95160.1"/>
    </source>
</evidence>
<keyword evidence="9" id="KW-1185">Reference proteome</keyword>
<reference evidence="8 9" key="1">
    <citation type="submission" date="2021-03" db="EMBL/GenBank/DDBJ databases">
        <title>Genomic and phenotypic characterization of Chloracidobacterium isolates provides evidence for multiple species.</title>
        <authorList>
            <person name="Saini M.K."/>
            <person name="Costas A.M.G."/>
            <person name="Tank M."/>
            <person name="Bryant D.A."/>
        </authorList>
    </citation>
    <scope>NUCLEOTIDE SEQUENCE [LARGE SCALE GENOMIC DNA]</scope>
    <source>
        <strain evidence="8 9">N</strain>
    </source>
</reference>
<evidence type="ECO:0000256" key="4">
    <source>
        <dbReference type="ARBA" id="ARBA00023172"/>
    </source>
</evidence>
<evidence type="ECO:0000256" key="1">
    <source>
        <dbReference type="ARBA" id="ARBA00008761"/>
    </source>
</evidence>
<dbReference type="NCBIfam" id="NF040570">
    <property type="entry name" value="guided_TnpB"/>
    <property type="match status" value="1"/>
</dbReference>
<dbReference type="EMBL" id="CP072643">
    <property type="protein sequence ID" value="QUV95160.1"/>
    <property type="molecule type" value="Genomic_DNA"/>
</dbReference>
<feature type="region of interest" description="Disordered" evidence="5">
    <location>
        <begin position="219"/>
        <end position="246"/>
    </location>
</feature>
<keyword evidence="2" id="KW-0815">Transposition</keyword>
<keyword evidence="4" id="KW-0233">DNA recombination</keyword>
<dbReference type="InterPro" id="IPR001959">
    <property type="entry name" value="Transposase"/>
</dbReference>
<gene>
    <name evidence="8" type="ORF">J8C05_14145</name>
</gene>
<name>A0ABX8B623_9BACT</name>
<accession>A0ABX8B623</accession>
<comment type="similarity">
    <text evidence="1">In the C-terminal section; belongs to the transposase 35 family.</text>
</comment>
<feature type="domain" description="Cas12f1-like TNB" evidence="7">
    <location>
        <begin position="298"/>
        <end position="363"/>
    </location>
</feature>
<dbReference type="Proteomes" id="UP000677668">
    <property type="component" value="Chromosome 2"/>
</dbReference>
<keyword evidence="3" id="KW-0238">DNA-binding</keyword>
<organism evidence="8 9">
    <name type="scientific">Chloracidobacterium sp. N</name>
    <dbReference type="NCBI Taxonomy" id="2821540"/>
    <lineage>
        <taxon>Bacteria</taxon>
        <taxon>Pseudomonadati</taxon>
        <taxon>Acidobacteriota</taxon>
        <taxon>Terriglobia</taxon>
        <taxon>Terriglobales</taxon>
        <taxon>Acidobacteriaceae</taxon>
        <taxon>Chloracidobacterium</taxon>
        <taxon>Chloracidobacterium aggregatum</taxon>
    </lineage>
</organism>
<evidence type="ECO:0000256" key="2">
    <source>
        <dbReference type="ARBA" id="ARBA00022578"/>
    </source>
</evidence>
<evidence type="ECO:0000259" key="6">
    <source>
        <dbReference type="Pfam" id="PF01385"/>
    </source>
</evidence>
<feature type="domain" description="Probable transposase IS891/IS1136/IS1341" evidence="6">
    <location>
        <begin position="166"/>
        <end position="286"/>
    </location>
</feature>
<evidence type="ECO:0000313" key="9">
    <source>
        <dbReference type="Proteomes" id="UP000677668"/>
    </source>
</evidence>
<dbReference type="Pfam" id="PF01385">
    <property type="entry name" value="OrfB_IS605"/>
    <property type="match status" value="1"/>
</dbReference>